<comment type="caution">
    <text evidence="1">The sequence shown here is derived from an EMBL/GenBank/DDBJ whole genome shotgun (WGS) entry which is preliminary data.</text>
</comment>
<reference evidence="1" key="1">
    <citation type="journal article" date="2014" name="Front. Microbiol.">
        <title>High frequency of phylogenetically diverse reductive dehalogenase-homologous genes in deep subseafloor sedimentary metagenomes.</title>
        <authorList>
            <person name="Kawai M."/>
            <person name="Futagami T."/>
            <person name="Toyoda A."/>
            <person name="Takaki Y."/>
            <person name="Nishi S."/>
            <person name="Hori S."/>
            <person name="Arai W."/>
            <person name="Tsubouchi T."/>
            <person name="Morono Y."/>
            <person name="Uchiyama I."/>
            <person name="Ito T."/>
            <person name="Fujiyama A."/>
            <person name="Inagaki F."/>
            <person name="Takami H."/>
        </authorList>
    </citation>
    <scope>NUCLEOTIDE SEQUENCE</scope>
    <source>
        <strain evidence="1">Expedition CK06-06</strain>
    </source>
</reference>
<proteinExistence type="predicted"/>
<evidence type="ECO:0000313" key="1">
    <source>
        <dbReference type="EMBL" id="GAI13564.1"/>
    </source>
</evidence>
<accession>X1N4M5</accession>
<name>X1N4M5_9ZZZZ</name>
<feature type="non-terminal residue" evidence="1">
    <location>
        <position position="1"/>
    </location>
</feature>
<sequence>NQELEEFARERRREIALCVGRYIMKNPEVVEARQKLYENIKEHGSVDNPNRFVIGSVRNAIHRYIEAFNASGGTV</sequence>
<gene>
    <name evidence="1" type="ORF">S06H3_20364</name>
</gene>
<dbReference type="AlphaFoldDB" id="X1N4M5"/>
<protein>
    <submittedName>
        <fullName evidence="1">Uncharacterized protein</fullName>
    </submittedName>
</protein>
<dbReference type="EMBL" id="BARV01010538">
    <property type="protein sequence ID" value="GAI13564.1"/>
    <property type="molecule type" value="Genomic_DNA"/>
</dbReference>
<organism evidence="1">
    <name type="scientific">marine sediment metagenome</name>
    <dbReference type="NCBI Taxonomy" id="412755"/>
    <lineage>
        <taxon>unclassified sequences</taxon>
        <taxon>metagenomes</taxon>
        <taxon>ecological metagenomes</taxon>
    </lineage>
</organism>